<organism evidence="2 3">
    <name type="scientific">Populus trichocarpa</name>
    <name type="common">Western balsam poplar</name>
    <name type="synonym">Populus balsamifera subsp. trichocarpa</name>
    <dbReference type="NCBI Taxonomy" id="3694"/>
    <lineage>
        <taxon>Eukaryota</taxon>
        <taxon>Viridiplantae</taxon>
        <taxon>Streptophyta</taxon>
        <taxon>Embryophyta</taxon>
        <taxon>Tracheophyta</taxon>
        <taxon>Spermatophyta</taxon>
        <taxon>Magnoliopsida</taxon>
        <taxon>eudicotyledons</taxon>
        <taxon>Gunneridae</taxon>
        <taxon>Pentapetalae</taxon>
        <taxon>rosids</taxon>
        <taxon>fabids</taxon>
        <taxon>Malpighiales</taxon>
        <taxon>Salicaceae</taxon>
        <taxon>Saliceae</taxon>
        <taxon>Populus</taxon>
    </lineage>
</organism>
<dbReference type="InParanoid" id="A0A2K1ZWL9"/>
<proteinExistence type="predicted"/>
<dbReference type="Proteomes" id="UP000006729">
    <property type="component" value="Chromosome 6"/>
</dbReference>
<accession>A0A2K1ZWL9</accession>
<evidence type="ECO:0000313" key="3">
    <source>
        <dbReference type="Proteomes" id="UP000006729"/>
    </source>
</evidence>
<reference evidence="2 3" key="1">
    <citation type="journal article" date="2006" name="Science">
        <title>The genome of black cottonwood, Populus trichocarpa (Torr. &amp; Gray).</title>
        <authorList>
            <person name="Tuskan G.A."/>
            <person name="Difazio S."/>
            <person name="Jansson S."/>
            <person name="Bohlmann J."/>
            <person name="Grigoriev I."/>
            <person name="Hellsten U."/>
            <person name="Putnam N."/>
            <person name="Ralph S."/>
            <person name="Rombauts S."/>
            <person name="Salamov A."/>
            <person name="Schein J."/>
            <person name="Sterck L."/>
            <person name="Aerts A."/>
            <person name="Bhalerao R.R."/>
            <person name="Bhalerao R.P."/>
            <person name="Blaudez D."/>
            <person name="Boerjan W."/>
            <person name="Brun A."/>
            <person name="Brunner A."/>
            <person name="Busov V."/>
            <person name="Campbell M."/>
            <person name="Carlson J."/>
            <person name="Chalot M."/>
            <person name="Chapman J."/>
            <person name="Chen G.L."/>
            <person name="Cooper D."/>
            <person name="Coutinho P.M."/>
            <person name="Couturier J."/>
            <person name="Covert S."/>
            <person name="Cronk Q."/>
            <person name="Cunningham R."/>
            <person name="Davis J."/>
            <person name="Degroeve S."/>
            <person name="Dejardin A."/>
            <person name="Depamphilis C."/>
            <person name="Detter J."/>
            <person name="Dirks B."/>
            <person name="Dubchak I."/>
            <person name="Duplessis S."/>
            <person name="Ehlting J."/>
            <person name="Ellis B."/>
            <person name="Gendler K."/>
            <person name="Goodstein D."/>
            <person name="Gribskov M."/>
            <person name="Grimwood J."/>
            <person name="Groover A."/>
            <person name="Gunter L."/>
            <person name="Hamberger B."/>
            <person name="Heinze B."/>
            <person name="Helariutta Y."/>
            <person name="Henrissat B."/>
            <person name="Holligan D."/>
            <person name="Holt R."/>
            <person name="Huang W."/>
            <person name="Islam-Faridi N."/>
            <person name="Jones S."/>
            <person name="Jones-Rhoades M."/>
            <person name="Jorgensen R."/>
            <person name="Joshi C."/>
            <person name="Kangasjarvi J."/>
            <person name="Karlsson J."/>
            <person name="Kelleher C."/>
            <person name="Kirkpatrick R."/>
            <person name="Kirst M."/>
            <person name="Kohler A."/>
            <person name="Kalluri U."/>
            <person name="Larimer F."/>
            <person name="Leebens-Mack J."/>
            <person name="Leple J.C."/>
            <person name="Locascio P."/>
            <person name="Lou Y."/>
            <person name="Lucas S."/>
            <person name="Martin F."/>
            <person name="Montanini B."/>
            <person name="Napoli C."/>
            <person name="Nelson D.R."/>
            <person name="Nelson C."/>
            <person name="Nieminen K."/>
            <person name="Nilsson O."/>
            <person name="Pereda V."/>
            <person name="Peter G."/>
            <person name="Philippe R."/>
            <person name="Pilate G."/>
            <person name="Poliakov A."/>
            <person name="Razumovskaya J."/>
            <person name="Richardson P."/>
            <person name="Rinaldi C."/>
            <person name="Ritland K."/>
            <person name="Rouze P."/>
            <person name="Ryaboy D."/>
            <person name="Schmutz J."/>
            <person name="Schrader J."/>
            <person name="Segerman B."/>
            <person name="Shin H."/>
            <person name="Siddiqui A."/>
            <person name="Sterky F."/>
            <person name="Terry A."/>
            <person name="Tsai C.J."/>
            <person name="Uberbacher E."/>
            <person name="Unneberg P."/>
            <person name="Vahala J."/>
            <person name="Wall K."/>
            <person name="Wessler S."/>
            <person name="Yang G."/>
            <person name="Yin T."/>
            <person name="Douglas C."/>
            <person name="Marra M."/>
            <person name="Sandberg G."/>
            <person name="Van de Peer Y."/>
            <person name="Rokhsar D."/>
        </authorList>
    </citation>
    <scope>NUCLEOTIDE SEQUENCE [LARGE SCALE GENOMIC DNA]</scope>
    <source>
        <strain evidence="3">cv. Nisqually</strain>
    </source>
</reference>
<keyword evidence="1" id="KW-0812">Transmembrane</keyword>
<feature type="transmembrane region" description="Helical" evidence="1">
    <location>
        <begin position="72"/>
        <end position="92"/>
    </location>
</feature>
<name>A0A2K1ZWL9_POPTR</name>
<evidence type="ECO:0000313" key="2">
    <source>
        <dbReference type="EMBL" id="PNT29665.1"/>
    </source>
</evidence>
<evidence type="ECO:0000256" key="1">
    <source>
        <dbReference type="SAM" id="Phobius"/>
    </source>
</evidence>
<dbReference type="AlphaFoldDB" id="A0A2K1ZWL9"/>
<protein>
    <submittedName>
        <fullName evidence="2">Uncharacterized protein</fullName>
    </submittedName>
</protein>
<dbReference type="EMBL" id="CM009295">
    <property type="protein sequence ID" value="PNT29665.1"/>
    <property type="molecule type" value="Genomic_DNA"/>
</dbReference>
<keyword evidence="1" id="KW-0472">Membrane</keyword>
<feature type="transmembrane region" description="Helical" evidence="1">
    <location>
        <begin position="16"/>
        <end position="37"/>
    </location>
</feature>
<dbReference type="STRING" id="3694.A0A2K1ZWL9"/>
<gene>
    <name evidence="2" type="ORF">POPTR_006G042100</name>
</gene>
<keyword evidence="3" id="KW-1185">Reference proteome</keyword>
<sequence length="103" mass="11277">MCIMNWKGGIPIGLDLVSYFSACTAFIMLMICTLKLFPTCVRNTASSMVRQELVLGAVFSPVLISAGRSTKVLSYGVSGLVILYYRVFVFCLPEIRGVTLCLP</sequence>
<keyword evidence="1" id="KW-1133">Transmembrane helix</keyword>